<dbReference type="EMBL" id="BAAAGG010000005">
    <property type="protein sequence ID" value="GAA0758108.1"/>
    <property type="molecule type" value="Genomic_DNA"/>
</dbReference>
<comment type="caution">
    <text evidence="2">The sequence shown here is derived from an EMBL/GenBank/DDBJ whole genome shotgun (WGS) entry which is preliminary data.</text>
</comment>
<accession>A0ABP3VFY1</accession>
<organism evidence="2 3">
    <name type="scientific">Psychroflexus lacisalsi</name>
    <dbReference type="NCBI Taxonomy" id="503928"/>
    <lineage>
        <taxon>Bacteria</taxon>
        <taxon>Pseudomonadati</taxon>
        <taxon>Bacteroidota</taxon>
        <taxon>Flavobacteriia</taxon>
        <taxon>Flavobacteriales</taxon>
        <taxon>Flavobacteriaceae</taxon>
        <taxon>Psychroflexus</taxon>
    </lineage>
</organism>
<proteinExistence type="predicted"/>
<dbReference type="SUPFAM" id="SSF53448">
    <property type="entry name" value="Nucleotide-diphospho-sugar transferases"/>
    <property type="match status" value="1"/>
</dbReference>
<dbReference type="RefSeq" id="WP_224454023.1">
    <property type="nucleotide sequence ID" value="NZ_BAAAGG010000005.1"/>
</dbReference>
<dbReference type="Gene3D" id="3.90.550.10">
    <property type="entry name" value="Spore Coat Polysaccharide Biosynthesis Protein SpsA, Chain A"/>
    <property type="match status" value="1"/>
</dbReference>
<dbReference type="CDD" id="cd00761">
    <property type="entry name" value="Glyco_tranf_GTA_type"/>
    <property type="match status" value="1"/>
</dbReference>
<gene>
    <name evidence="2" type="ORF">GCM10009433_14970</name>
</gene>
<dbReference type="InterPro" id="IPR001173">
    <property type="entry name" value="Glyco_trans_2-like"/>
</dbReference>
<dbReference type="Proteomes" id="UP001500185">
    <property type="component" value="Unassembled WGS sequence"/>
</dbReference>
<evidence type="ECO:0000259" key="1">
    <source>
        <dbReference type="Pfam" id="PF00535"/>
    </source>
</evidence>
<sequence length="269" mass="31411">MTSEPTLEILISTMNRKDLNFLKAIFTYHQPIDFLILIVNQTKLKEDLVSDEDNIRVINSREFGLSKSRNLAIENSIGDILVIADDDIEYLPNFKKTILEAYEKYNQASLISFQYLDKHSALSKIYPKKEGYIKHTKQYLSSVEMTFKASHIQEHKLRFNVDFGLGAKFVCAEEQLLRHEVISRGLKVVFVGTPILIHKGKTSASDMGRPNLIRATTAYKYLVYKNWAYIWLFKYVFFLYRHDCIPFVDMLKAYRYGQEGILEIIRTNR</sequence>
<evidence type="ECO:0000313" key="3">
    <source>
        <dbReference type="Proteomes" id="UP001500185"/>
    </source>
</evidence>
<dbReference type="Pfam" id="PF00535">
    <property type="entry name" value="Glycos_transf_2"/>
    <property type="match status" value="1"/>
</dbReference>
<reference evidence="3" key="1">
    <citation type="journal article" date="2019" name="Int. J. Syst. Evol. Microbiol.">
        <title>The Global Catalogue of Microorganisms (GCM) 10K type strain sequencing project: providing services to taxonomists for standard genome sequencing and annotation.</title>
        <authorList>
            <consortium name="The Broad Institute Genomics Platform"/>
            <consortium name="The Broad Institute Genome Sequencing Center for Infectious Disease"/>
            <person name="Wu L."/>
            <person name="Ma J."/>
        </authorList>
    </citation>
    <scope>NUCLEOTIDE SEQUENCE [LARGE SCALE GENOMIC DNA]</scope>
    <source>
        <strain evidence="3">JCM 16231</strain>
    </source>
</reference>
<dbReference type="InterPro" id="IPR029044">
    <property type="entry name" value="Nucleotide-diphossugar_trans"/>
</dbReference>
<feature type="domain" description="Glycosyltransferase 2-like" evidence="1">
    <location>
        <begin position="47"/>
        <end position="115"/>
    </location>
</feature>
<name>A0ABP3VFY1_9FLAO</name>
<keyword evidence="3" id="KW-1185">Reference proteome</keyword>
<evidence type="ECO:0000313" key="2">
    <source>
        <dbReference type="EMBL" id="GAA0758108.1"/>
    </source>
</evidence>
<protein>
    <submittedName>
        <fullName evidence="2">Glycosyltransferase family A protein</fullName>
    </submittedName>
</protein>